<name>A0A9D1Q848_9FIRM</name>
<evidence type="ECO:0000256" key="1">
    <source>
        <dbReference type="SAM" id="Phobius"/>
    </source>
</evidence>
<keyword evidence="1" id="KW-1133">Transmembrane helix</keyword>
<dbReference type="EMBL" id="DXHQ01000008">
    <property type="protein sequence ID" value="HIW07926.1"/>
    <property type="molecule type" value="Genomic_DNA"/>
</dbReference>
<comment type="caution">
    <text evidence="2">The sequence shown here is derived from an EMBL/GenBank/DDBJ whole genome shotgun (WGS) entry which is preliminary data.</text>
</comment>
<reference evidence="2" key="2">
    <citation type="submission" date="2021-04" db="EMBL/GenBank/DDBJ databases">
        <authorList>
            <person name="Gilroy R."/>
        </authorList>
    </citation>
    <scope>NUCLEOTIDE SEQUENCE</scope>
    <source>
        <strain evidence="2">ChiHcolR34-3080</strain>
    </source>
</reference>
<dbReference type="Proteomes" id="UP000823933">
    <property type="component" value="Unassembled WGS sequence"/>
</dbReference>
<proteinExistence type="predicted"/>
<organism evidence="2 3">
    <name type="scientific">Candidatus Faecalibacterium intestinigallinarum</name>
    <dbReference type="NCBI Taxonomy" id="2838581"/>
    <lineage>
        <taxon>Bacteria</taxon>
        <taxon>Bacillati</taxon>
        <taxon>Bacillota</taxon>
        <taxon>Clostridia</taxon>
        <taxon>Eubacteriales</taxon>
        <taxon>Oscillospiraceae</taxon>
        <taxon>Faecalibacterium</taxon>
    </lineage>
</organism>
<keyword evidence="1" id="KW-0812">Transmembrane</keyword>
<gene>
    <name evidence="2" type="ORF">H9890_00810</name>
</gene>
<dbReference type="Gene3D" id="1.25.40.10">
    <property type="entry name" value="Tetratricopeptide repeat domain"/>
    <property type="match status" value="1"/>
</dbReference>
<evidence type="ECO:0000313" key="2">
    <source>
        <dbReference type="EMBL" id="HIW07926.1"/>
    </source>
</evidence>
<feature type="transmembrane region" description="Helical" evidence="1">
    <location>
        <begin position="229"/>
        <end position="247"/>
    </location>
</feature>
<reference evidence="2" key="1">
    <citation type="journal article" date="2021" name="PeerJ">
        <title>Extensive microbial diversity within the chicken gut microbiome revealed by metagenomics and culture.</title>
        <authorList>
            <person name="Gilroy R."/>
            <person name="Ravi A."/>
            <person name="Getino M."/>
            <person name="Pursley I."/>
            <person name="Horton D.L."/>
            <person name="Alikhan N.F."/>
            <person name="Baker D."/>
            <person name="Gharbi K."/>
            <person name="Hall N."/>
            <person name="Watson M."/>
            <person name="Adriaenssens E.M."/>
            <person name="Foster-Nyarko E."/>
            <person name="Jarju S."/>
            <person name="Secka A."/>
            <person name="Antonio M."/>
            <person name="Oren A."/>
            <person name="Chaudhuri R.R."/>
            <person name="La Ragione R."/>
            <person name="Hildebrand F."/>
            <person name="Pallen M.J."/>
        </authorList>
    </citation>
    <scope>NUCLEOTIDE SEQUENCE</scope>
    <source>
        <strain evidence="2">ChiHcolR34-3080</strain>
    </source>
</reference>
<sequence>MSERYTRVFFLDKKLYAEGAPVIISAGALLVDNQSNDILAQLKFQNITDNIIKAISVQIVQLDVLGNKLGDTVPYQYLGLHLSRDEEEGQKVPVYLPDRTTRSFRVSIEKVIFDDNKIWECKEDRWLPLTPQVTLEQYLGSHELVKQYCIKYGNNCKYKPYMQYDLWQCSCGVYNHNSENVCHKCGNKIAELASINLDQLKEECGARIKIEEKRRNQKNAAEAKRRKKIAISISGIIVAILIISIGTKSALDYVDSNNSYNSAVTLMESGNYEEANEIFESLGGFKDSQELSKESVYRMASELIEDDRAEEAISVLSSIPDYKDSENLITNLQTEINMDTYNLALSNLQAHNYMVAIELFSSLGNFEDSAEQLKFAQNENRVIKELYNSVLSAYELMTTLDVTGKFENSLTSLYLYCGQFNCTTSSTPSQLFSDFYLETDFDFTSDYLYVLNMDNYCWDVAIPANESSVFDGDDEGIYDFMDSKGKHQNSNVSLNRSEMEFTDHVFGEAEFVNGNISLSINTRTRRHGPTDSHIADLTYVKAE</sequence>
<protein>
    <submittedName>
        <fullName evidence="2">Tetratricopeptide repeat protein</fullName>
    </submittedName>
</protein>
<evidence type="ECO:0000313" key="3">
    <source>
        <dbReference type="Proteomes" id="UP000823933"/>
    </source>
</evidence>
<accession>A0A9D1Q848</accession>
<dbReference type="InterPro" id="IPR011990">
    <property type="entry name" value="TPR-like_helical_dom_sf"/>
</dbReference>
<dbReference type="AlphaFoldDB" id="A0A9D1Q848"/>
<keyword evidence="1" id="KW-0472">Membrane</keyword>